<keyword evidence="4" id="KW-1185">Reference proteome</keyword>
<dbReference type="RefSeq" id="XP_002778170.1">
    <property type="nucleotide sequence ID" value="XM_002778124.1"/>
</dbReference>
<evidence type="ECO:0008006" key="5">
    <source>
        <dbReference type="Google" id="ProtNLM"/>
    </source>
</evidence>
<reference evidence="3 4" key="1">
    <citation type="submission" date="2008-07" db="EMBL/GenBank/DDBJ databases">
        <authorList>
            <person name="El-Sayed N."/>
            <person name="Caler E."/>
            <person name="Inman J."/>
            <person name="Amedeo P."/>
            <person name="Hass B."/>
            <person name="Wortman J."/>
        </authorList>
    </citation>
    <scope>NUCLEOTIDE SEQUENCE [LARGE SCALE GENOMIC DNA]</scope>
    <source>
        <strain evidence="4">ATCC 50983 / TXsc</strain>
    </source>
</reference>
<organism evidence="4">
    <name type="scientific">Perkinsus marinus (strain ATCC 50983 / TXsc)</name>
    <dbReference type="NCBI Taxonomy" id="423536"/>
    <lineage>
        <taxon>Eukaryota</taxon>
        <taxon>Sar</taxon>
        <taxon>Alveolata</taxon>
        <taxon>Perkinsozoa</taxon>
        <taxon>Perkinsea</taxon>
        <taxon>Perkinsida</taxon>
        <taxon>Perkinsidae</taxon>
        <taxon>Perkinsus</taxon>
    </lineage>
</organism>
<accession>C5L0A7</accession>
<protein>
    <recommendedName>
        <fullName evidence="5">Transmembrane protein</fullName>
    </recommendedName>
</protein>
<sequence length="165" mass="18470">MESRNLISRPVALLTGGVIAAAVAAYVYSRVRPVEKHSNDDSEHSDAEEEERLKELREFNDWFVDDDSEPPRSAVTPGRDQSLDDGLTALGMQSNVMYLPNASPGEIRIGEDTHVAAENPDVDDVIRVERVSQEEEMRRYFSGMDSGQRMVKGQHHRKNGSSARE</sequence>
<evidence type="ECO:0000256" key="1">
    <source>
        <dbReference type="SAM" id="MobiDB-lite"/>
    </source>
</evidence>
<evidence type="ECO:0000313" key="4">
    <source>
        <dbReference type="Proteomes" id="UP000007800"/>
    </source>
</evidence>
<proteinExistence type="predicted"/>
<feature type="region of interest" description="Disordered" evidence="1">
    <location>
        <begin position="140"/>
        <end position="165"/>
    </location>
</feature>
<name>C5L0A7_PERM5</name>
<feature type="transmembrane region" description="Helical" evidence="2">
    <location>
        <begin position="6"/>
        <end position="28"/>
    </location>
</feature>
<keyword evidence="2" id="KW-1133">Transmembrane helix</keyword>
<keyword evidence="2" id="KW-0472">Membrane</keyword>
<dbReference type="GeneID" id="9038074"/>
<dbReference type="OMA" id="CNRPSEK"/>
<dbReference type="Proteomes" id="UP000007800">
    <property type="component" value="Unassembled WGS sequence"/>
</dbReference>
<dbReference type="AlphaFoldDB" id="C5L0A7"/>
<dbReference type="EMBL" id="GG677981">
    <property type="protein sequence ID" value="EER09965.1"/>
    <property type="molecule type" value="Genomic_DNA"/>
</dbReference>
<keyword evidence="2" id="KW-0812">Transmembrane</keyword>
<evidence type="ECO:0000256" key="2">
    <source>
        <dbReference type="SAM" id="Phobius"/>
    </source>
</evidence>
<feature type="region of interest" description="Disordered" evidence="1">
    <location>
        <begin position="58"/>
        <end position="85"/>
    </location>
</feature>
<gene>
    <name evidence="3" type="ORF">Pmar_PMAR018610</name>
</gene>
<dbReference type="InParanoid" id="C5L0A7"/>
<evidence type="ECO:0000313" key="3">
    <source>
        <dbReference type="EMBL" id="EER09965.1"/>
    </source>
</evidence>